<dbReference type="RefSeq" id="WP_379878487.1">
    <property type="nucleotide sequence ID" value="NZ_JBHPON010000001.1"/>
</dbReference>
<dbReference type="EMBL" id="JBHPON010000001">
    <property type="protein sequence ID" value="MFC6035862.1"/>
    <property type="molecule type" value="Genomic_DNA"/>
</dbReference>
<accession>A0ABW1KZ36</accession>
<reference evidence="3 4" key="1">
    <citation type="submission" date="2024-09" db="EMBL/GenBank/DDBJ databases">
        <authorList>
            <person name="Zhang Z.-H."/>
        </authorList>
    </citation>
    <scope>NUCLEOTIDE SEQUENCE [LARGE SCALE GENOMIC DNA]</scope>
    <source>
        <strain evidence="3 4">HHTR114</strain>
    </source>
</reference>
<sequence>MAKELIADFSLGLINRTGAYYICRDIIEECADLFSDVYCWRLNNSYASNDLARKISGRLMMLEYRLLGGGEIFQIKASRNADGARTVFMDPLYVLRSPLTSQDVVLCHDVGPITHSDLFDEGTVALYRGAYNKIQSAAPGIICVSRTTADAFQNIYGDAFRFIEVITLYPRPTPSSLATEKPETVTKPFLLSVGALEKRKNYDRTIAAFYEAGLSDDYELVICGPRGNSAEAVEEAVCDKPEVRLLGRVSDAELGWLYENAHAFVLPSLLEGFGVPVIEAAQQGLVCIVSEKSAQSEAINENAILVDPTDIASIAKGMRRALALSETDKQRFIDGAKNYAAQITRDRFVREWRALLTREIESPSPRPAALQTTAPVQAIYESSS</sequence>
<evidence type="ECO:0000313" key="3">
    <source>
        <dbReference type="EMBL" id="MFC6035862.1"/>
    </source>
</evidence>
<evidence type="ECO:0000259" key="2">
    <source>
        <dbReference type="Pfam" id="PF00534"/>
    </source>
</evidence>
<dbReference type="PANTHER" id="PTHR46401">
    <property type="entry name" value="GLYCOSYLTRANSFERASE WBBK-RELATED"/>
    <property type="match status" value="1"/>
</dbReference>
<dbReference type="Gene3D" id="3.40.50.2000">
    <property type="entry name" value="Glycogen Phosphorylase B"/>
    <property type="match status" value="1"/>
</dbReference>
<dbReference type="SUPFAM" id="SSF53756">
    <property type="entry name" value="UDP-Glycosyltransferase/glycogen phosphorylase"/>
    <property type="match status" value="1"/>
</dbReference>
<evidence type="ECO:0000256" key="1">
    <source>
        <dbReference type="ARBA" id="ARBA00022679"/>
    </source>
</evidence>
<protein>
    <submittedName>
        <fullName evidence="3">Glycosyltransferase family 4 protein</fullName>
    </submittedName>
</protein>
<proteinExistence type="predicted"/>
<dbReference type="Proteomes" id="UP001596116">
    <property type="component" value="Unassembled WGS sequence"/>
</dbReference>
<evidence type="ECO:0000313" key="4">
    <source>
        <dbReference type="Proteomes" id="UP001596116"/>
    </source>
</evidence>
<comment type="caution">
    <text evidence="3">The sequence shown here is derived from an EMBL/GenBank/DDBJ whole genome shotgun (WGS) entry which is preliminary data.</text>
</comment>
<feature type="domain" description="Glycosyl transferase family 1" evidence="2">
    <location>
        <begin position="184"/>
        <end position="336"/>
    </location>
</feature>
<keyword evidence="4" id="KW-1185">Reference proteome</keyword>
<gene>
    <name evidence="3" type="ORF">ACFMB1_09925</name>
</gene>
<organism evidence="3 4">
    <name type="scientific">Hyphococcus aureus</name>
    <dbReference type="NCBI Taxonomy" id="2666033"/>
    <lineage>
        <taxon>Bacteria</taxon>
        <taxon>Pseudomonadati</taxon>
        <taxon>Pseudomonadota</taxon>
        <taxon>Alphaproteobacteria</taxon>
        <taxon>Parvularculales</taxon>
        <taxon>Parvularculaceae</taxon>
        <taxon>Hyphococcus</taxon>
    </lineage>
</organism>
<name>A0ABW1KZ36_9PROT</name>
<dbReference type="InterPro" id="IPR001296">
    <property type="entry name" value="Glyco_trans_1"/>
</dbReference>
<dbReference type="CDD" id="cd03809">
    <property type="entry name" value="GT4_MtfB-like"/>
    <property type="match status" value="1"/>
</dbReference>
<dbReference type="Pfam" id="PF00534">
    <property type="entry name" value="Glycos_transf_1"/>
    <property type="match status" value="1"/>
</dbReference>
<keyword evidence="1" id="KW-0808">Transferase</keyword>
<dbReference type="PANTHER" id="PTHR46401:SF2">
    <property type="entry name" value="GLYCOSYLTRANSFERASE WBBK-RELATED"/>
    <property type="match status" value="1"/>
</dbReference>